<dbReference type="Pfam" id="PF03466">
    <property type="entry name" value="LysR_substrate"/>
    <property type="match status" value="1"/>
</dbReference>
<dbReference type="InterPro" id="IPR000847">
    <property type="entry name" value="LysR_HTH_N"/>
</dbReference>
<dbReference type="NCBIfam" id="TIGR03339">
    <property type="entry name" value="phn_lysR"/>
    <property type="match status" value="1"/>
</dbReference>
<evidence type="ECO:0000313" key="6">
    <source>
        <dbReference type="EMBL" id="NWF08128.1"/>
    </source>
</evidence>
<keyword evidence="4" id="KW-0804">Transcription</keyword>
<dbReference type="Gene3D" id="3.40.190.290">
    <property type="match status" value="1"/>
</dbReference>
<comment type="similarity">
    <text evidence="1">Belongs to the LysR transcriptional regulatory family.</text>
</comment>
<dbReference type="InterPro" id="IPR036390">
    <property type="entry name" value="WH_DNA-bd_sf"/>
</dbReference>
<dbReference type="FunFam" id="1.10.10.10:FF:000001">
    <property type="entry name" value="LysR family transcriptional regulator"/>
    <property type="match status" value="1"/>
</dbReference>
<reference evidence="7 8" key="1">
    <citation type="submission" date="2016-10" db="EMBL/GenBank/DDBJ databases">
        <authorList>
            <person name="de Groot N.N."/>
        </authorList>
    </citation>
    <scope>NUCLEOTIDE SEQUENCE [LARGE SCALE GENOMIC DNA]</scope>
    <source>
        <strain evidence="7 8">ICMP 14252</strain>
    </source>
</reference>
<dbReference type="GO" id="GO:0003700">
    <property type="term" value="F:DNA-binding transcription factor activity"/>
    <property type="evidence" value="ECO:0007669"/>
    <property type="project" value="InterPro"/>
</dbReference>
<evidence type="ECO:0000313" key="9">
    <source>
        <dbReference type="Proteomes" id="UP000561369"/>
    </source>
</evidence>
<dbReference type="PROSITE" id="PS50931">
    <property type="entry name" value="HTH_LYSR"/>
    <property type="match status" value="1"/>
</dbReference>
<dbReference type="InterPro" id="IPR036388">
    <property type="entry name" value="WH-like_DNA-bd_sf"/>
</dbReference>
<organism evidence="7 8">
    <name type="scientific">Pseudomonas salomonii</name>
    <dbReference type="NCBI Taxonomy" id="191391"/>
    <lineage>
        <taxon>Bacteria</taxon>
        <taxon>Pseudomonadati</taxon>
        <taxon>Pseudomonadota</taxon>
        <taxon>Gammaproteobacteria</taxon>
        <taxon>Pseudomonadales</taxon>
        <taxon>Pseudomonadaceae</taxon>
        <taxon>Pseudomonas</taxon>
    </lineage>
</organism>
<feature type="domain" description="HTH lysR-type" evidence="5">
    <location>
        <begin position="1"/>
        <end position="58"/>
    </location>
</feature>
<dbReference type="PANTHER" id="PTHR30126">
    <property type="entry name" value="HTH-TYPE TRANSCRIPTIONAL REGULATOR"/>
    <property type="match status" value="1"/>
</dbReference>
<proteinExistence type="inferred from homology"/>
<evidence type="ECO:0000259" key="5">
    <source>
        <dbReference type="PROSITE" id="PS50931"/>
    </source>
</evidence>
<evidence type="ECO:0000313" key="7">
    <source>
        <dbReference type="EMBL" id="SDY97903.1"/>
    </source>
</evidence>
<dbReference type="GO" id="GO:0000976">
    <property type="term" value="F:transcription cis-regulatory region binding"/>
    <property type="evidence" value="ECO:0007669"/>
    <property type="project" value="TreeGrafter"/>
</dbReference>
<dbReference type="EMBL" id="FNOX01000006">
    <property type="protein sequence ID" value="SDY97903.1"/>
    <property type="molecule type" value="Genomic_DNA"/>
</dbReference>
<sequence>MNLFQLRAFDAVAREGSFTRAAARLFISQPAVTGHIKALEEHYQIALLRRTARRVELTEEGTRLAAITRAIFGLVDEAQLLLEANRQLLTGRLEVAADGPHLVMPMIASLRARYPGITVNLRLGNAQETLAALLSEHADVAVLTEVEPRNGLHLQPLSESRICALVPASHPWAALPKGIRLEQLNEVIMVLREPSSITRRTFDEACEVAGVQPKVLLELDSREAVTEAVAAELGVGVVSSMEVSQDPRVQAVAIQGDGLLNRHMLGCLERRRSLRLIQAFFELAS</sequence>
<dbReference type="Gene3D" id="1.10.10.10">
    <property type="entry name" value="Winged helix-like DNA-binding domain superfamily/Winged helix DNA-binding domain"/>
    <property type="match status" value="1"/>
</dbReference>
<dbReference type="RefSeq" id="WP_065931092.1">
    <property type="nucleotide sequence ID" value="NZ_FNOX01000006.1"/>
</dbReference>
<dbReference type="EMBL" id="JACAQV010000010">
    <property type="protein sequence ID" value="NWF08128.1"/>
    <property type="molecule type" value="Genomic_DNA"/>
</dbReference>
<name>A0A1H3PAE5_9PSED</name>
<dbReference type="AlphaFoldDB" id="A0A1H3PAE5"/>
<evidence type="ECO:0000256" key="3">
    <source>
        <dbReference type="ARBA" id="ARBA00023125"/>
    </source>
</evidence>
<dbReference type="CDD" id="cd05466">
    <property type="entry name" value="PBP2_LTTR_substrate"/>
    <property type="match status" value="1"/>
</dbReference>
<dbReference type="PRINTS" id="PR00039">
    <property type="entry name" value="HTHLYSR"/>
</dbReference>
<keyword evidence="2" id="KW-0805">Transcription regulation</keyword>
<evidence type="ECO:0000256" key="1">
    <source>
        <dbReference type="ARBA" id="ARBA00009437"/>
    </source>
</evidence>
<accession>A0A1H3PAE5</accession>
<dbReference type="InterPro" id="IPR005119">
    <property type="entry name" value="LysR_subst-bd"/>
</dbReference>
<gene>
    <name evidence="6" type="ORF">HX810_10675</name>
    <name evidence="7" type="ORF">SAMN05216247_106126</name>
</gene>
<keyword evidence="3" id="KW-0238">DNA-binding</keyword>
<evidence type="ECO:0000256" key="4">
    <source>
        <dbReference type="ARBA" id="ARBA00023163"/>
    </source>
</evidence>
<protein>
    <submittedName>
        <fullName evidence="6 7">LysR family transcriptional regulator</fullName>
    </submittedName>
</protein>
<dbReference type="PANTHER" id="PTHR30126:SF94">
    <property type="entry name" value="LYSR FAMILY TRANSCRIPTIONAL REGULATOR"/>
    <property type="match status" value="1"/>
</dbReference>
<reference evidence="6 9" key="2">
    <citation type="submission" date="2020-04" db="EMBL/GenBank/DDBJ databases">
        <title>Molecular characterization of pseudomonads from Agaricus bisporus reveal novel blotch 2 pathogens in Western Europe.</title>
        <authorList>
            <person name="Taparia T."/>
            <person name="Krijger M."/>
            <person name="Haynes E."/>
            <person name="Elpinstone J.G."/>
            <person name="Noble R."/>
            <person name="Van Der Wolf J."/>
        </authorList>
    </citation>
    <scope>NUCLEOTIDE SEQUENCE [LARGE SCALE GENOMIC DNA]</scope>
    <source>
        <strain evidence="6 9">IPO3765</strain>
    </source>
</reference>
<evidence type="ECO:0000256" key="2">
    <source>
        <dbReference type="ARBA" id="ARBA00023015"/>
    </source>
</evidence>
<dbReference type="SUPFAM" id="SSF53850">
    <property type="entry name" value="Periplasmic binding protein-like II"/>
    <property type="match status" value="1"/>
</dbReference>
<dbReference type="InterPro" id="IPR017724">
    <property type="entry name" value="Tscrpt_reg_LysR"/>
</dbReference>
<dbReference type="SUPFAM" id="SSF46785">
    <property type="entry name" value="Winged helix' DNA-binding domain"/>
    <property type="match status" value="1"/>
</dbReference>
<dbReference type="Proteomes" id="UP000182902">
    <property type="component" value="Unassembled WGS sequence"/>
</dbReference>
<evidence type="ECO:0000313" key="8">
    <source>
        <dbReference type="Proteomes" id="UP000182902"/>
    </source>
</evidence>
<dbReference type="Proteomes" id="UP000561369">
    <property type="component" value="Unassembled WGS sequence"/>
</dbReference>
<dbReference type="Pfam" id="PF00126">
    <property type="entry name" value="HTH_1"/>
    <property type="match status" value="1"/>
</dbReference>